<dbReference type="GO" id="GO:0004519">
    <property type="term" value="F:endonuclease activity"/>
    <property type="evidence" value="ECO:0007669"/>
    <property type="project" value="UniProtKB-KW"/>
</dbReference>
<dbReference type="OrthoDB" id="47488at2759"/>
<dbReference type="Proteomes" id="UP000275078">
    <property type="component" value="Unassembled WGS sequence"/>
</dbReference>
<feature type="signal peptide" evidence="1">
    <location>
        <begin position="1"/>
        <end position="21"/>
    </location>
</feature>
<keyword evidence="3" id="KW-0255">Endonuclease</keyword>
<feature type="chain" id="PRO_5018226889" evidence="1">
    <location>
        <begin position="22"/>
        <end position="624"/>
    </location>
</feature>
<keyword evidence="4" id="KW-1185">Reference proteome</keyword>
<keyword evidence="3" id="KW-0269">Exonuclease</keyword>
<accession>A0A3N4HV43</accession>
<evidence type="ECO:0000313" key="4">
    <source>
        <dbReference type="Proteomes" id="UP000275078"/>
    </source>
</evidence>
<feature type="domain" description="Endonuclease/exonuclease/phosphatase" evidence="2">
    <location>
        <begin position="312"/>
        <end position="613"/>
    </location>
</feature>
<protein>
    <submittedName>
        <fullName evidence="3">Endonuclease/exonuclease/phosphatase family protein</fullName>
    </submittedName>
</protein>
<dbReference type="CDD" id="cd04486">
    <property type="entry name" value="YhcR_OBF_like"/>
    <property type="match status" value="1"/>
</dbReference>
<sequence>MVAFRPTFLALLAAVPTLVSALTIAEIQGTSFQSPYAGKAVTDVPGVVTVKGPAGFWLRSTSPDKDDRTSESIYVFTGSNAAGKAILATVNAGDVLVVDGKVDEYRSGKDQLFLTELINPTNIRKTASGMAVEPLVLGKERSPPTEEYTSLDNGNVFNYPNNVTDVETVNPTLNPKKYGLDFWESLEGELVKVRKPVALGVSNQYGDVWVRGDWKVTGLNKRGGLTVNWKNKKTVDANPEAILIGSPLDGTKNDDTFMGNTVEEITGVVTYAFGFYRILPLTKLKVTGAPSPAVTSPTKLKSDGKCAITFGSYNVENMSPKSSHIPLVASQIITFMNSPDLLFIQEIQDNDGATQSPITSANATLSALTASISSQGGPTYAFLEVAPENLKDGGAPGGNIRTAYLYNPAVLTLDTPNPGTYSDKAVVAKDGTLSFNPGRIDPANSAWTATRKPLVALFKTVKSGKRVYAVNVHMSSKGGSSSLHGSARPPINGAIEARIQQNTVMRQFIGEVLKADKNANILASGDFNEFMQTPAFANIWDGVLHDSDEVVGEKDVERYSYVFDMNTQMLDHLFVSDRLSKRQGLLGLFKKRLEVEHVHINSWETYDARTSDHDPSVGRVNVCY</sequence>
<keyword evidence="3" id="KW-0378">Hydrolase</keyword>
<evidence type="ECO:0000259" key="2">
    <source>
        <dbReference type="Pfam" id="PF03372"/>
    </source>
</evidence>
<dbReference type="STRING" id="1160509.A0A3N4HV43"/>
<dbReference type="AlphaFoldDB" id="A0A3N4HV43"/>
<name>A0A3N4HV43_ASCIM</name>
<evidence type="ECO:0000256" key="1">
    <source>
        <dbReference type="SAM" id="SignalP"/>
    </source>
</evidence>
<keyword evidence="3" id="KW-0540">Nuclease</keyword>
<gene>
    <name evidence="3" type="ORF">BJ508DRAFT_365066</name>
</gene>
<dbReference type="Gene3D" id="3.60.10.10">
    <property type="entry name" value="Endonuclease/exonuclease/phosphatase"/>
    <property type="match status" value="1"/>
</dbReference>
<dbReference type="Pfam" id="PF03372">
    <property type="entry name" value="Exo_endo_phos"/>
    <property type="match status" value="1"/>
</dbReference>
<dbReference type="PANTHER" id="PTHR42834:SF1">
    <property type="entry name" value="ENDONUCLEASE_EXONUCLEASE_PHOSPHATASE FAMILY PROTEIN (AFU_ORTHOLOGUE AFUA_3G09210)"/>
    <property type="match status" value="1"/>
</dbReference>
<organism evidence="3 4">
    <name type="scientific">Ascobolus immersus RN42</name>
    <dbReference type="NCBI Taxonomy" id="1160509"/>
    <lineage>
        <taxon>Eukaryota</taxon>
        <taxon>Fungi</taxon>
        <taxon>Dikarya</taxon>
        <taxon>Ascomycota</taxon>
        <taxon>Pezizomycotina</taxon>
        <taxon>Pezizomycetes</taxon>
        <taxon>Pezizales</taxon>
        <taxon>Ascobolaceae</taxon>
        <taxon>Ascobolus</taxon>
    </lineage>
</organism>
<dbReference type="PANTHER" id="PTHR42834">
    <property type="entry name" value="ENDONUCLEASE/EXONUCLEASE/PHOSPHATASE FAMILY PROTEIN (AFU_ORTHOLOGUE AFUA_3G09210)"/>
    <property type="match status" value="1"/>
</dbReference>
<dbReference type="InterPro" id="IPR036691">
    <property type="entry name" value="Endo/exonu/phosph_ase_sf"/>
</dbReference>
<reference evidence="3 4" key="1">
    <citation type="journal article" date="2018" name="Nat. Ecol. Evol.">
        <title>Pezizomycetes genomes reveal the molecular basis of ectomycorrhizal truffle lifestyle.</title>
        <authorList>
            <person name="Murat C."/>
            <person name="Payen T."/>
            <person name="Noel B."/>
            <person name="Kuo A."/>
            <person name="Morin E."/>
            <person name="Chen J."/>
            <person name="Kohler A."/>
            <person name="Krizsan K."/>
            <person name="Balestrini R."/>
            <person name="Da Silva C."/>
            <person name="Montanini B."/>
            <person name="Hainaut M."/>
            <person name="Levati E."/>
            <person name="Barry K.W."/>
            <person name="Belfiori B."/>
            <person name="Cichocki N."/>
            <person name="Clum A."/>
            <person name="Dockter R.B."/>
            <person name="Fauchery L."/>
            <person name="Guy J."/>
            <person name="Iotti M."/>
            <person name="Le Tacon F."/>
            <person name="Lindquist E.A."/>
            <person name="Lipzen A."/>
            <person name="Malagnac F."/>
            <person name="Mello A."/>
            <person name="Molinier V."/>
            <person name="Miyauchi S."/>
            <person name="Poulain J."/>
            <person name="Riccioni C."/>
            <person name="Rubini A."/>
            <person name="Sitrit Y."/>
            <person name="Splivallo R."/>
            <person name="Traeger S."/>
            <person name="Wang M."/>
            <person name="Zifcakova L."/>
            <person name="Wipf D."/>
            <person name="Zambonelli A."/>
            <person name="Paolocci F."/>
            <person name="Nowrousian M."/>
            <person name="Ottonello S."/>
            <person name="Baldrian P."/>
            <person name="Spatafora J.W."/>
            <person name="Henrissat B."/>
            <person name="Nagy L.G."/>
            <person name="Aury J.M."/>
            <person name="Wincker P."/>
            <person name="Grigoriev I.V."/>
            <person name="Bonfante P."/>
            <person name="Martin F.M."/>
        </authorList>
    </citation>
    <scope>NUCLEOTIDE SEQUENCE [LARGE SCALE GENOMIC DNA]</scope>
    <source>
        <strain evidence="3 4">RN42</strain>
    </source>
</reference>
<dbReference type="EMBL" id="ML119745">
    <property type="protein sequence ID" value="RPA76398.1"/>
    <property type="molecule type" value="Genomic_DNA"/>
</dbReference>
<proteinExistence type="predicted"/>
<keyword evidence="1" id="KW-0732">Signal</keyword>
<dbReference type="SUPFAM" id="SSF56219">
    <property type="entry name" value="DNase I-like"/>
    <property type="match status" value="1"/>
</dbReference>
<evidence type="ECO:0000313" key="3">
    <source>
        <dbReference type="EMBL" id="RPA76398.1"/>
    </source>
</evidence>
<dbReference type="InterPro" id="IPR005135">
    <property type="entry name" value="Endo/exonuclease/phosphatase"/>
</dbReference>
<dbReference type="GO" id="GO:0004527">
    <property type="term" value="F:exonuclease activity"/>
    <property type="evidence" value="ECO:0007669"/>
    <property type="project" value="UniProtKB-KW"/>
</dbReference>